<feature type="transmembrane region" description="Helical" evidence="12">
    <location>
        <begin position="409"/>
        <end position="430"/>
    </location>
</feature>
<evidence type="ECO:0000259" key="14">
    <source>
        <dbReference type="PROSITE" id="PS50929"/>
    </source>
</evidence>
<proteinExistence type="predicted"/>
<dbReference type="SUPFAM" id="SSF90123">
    <property type="entry name" value="ABC transporter transmembrane region"/>
    <property type="match status" value="1"/>
</dbReference>
<dbReference type="Pfam" id="PF00005">
    <property type="entry name" value="ABC_tran"/>
    <property type="match status" value="1"/>
</dbReference>
<dbReference type="GO" id="GO:0140359">
    <property type="term" value="F:ABC-type transporter activity"/>
    <property type="evidence" value="ECO:0007669"/>
    <property type="project" value="InterPro"/>
</dbReference>
<keyword evidence="7" id="KW-0067">ATP-binding</keyword>
<evidence type="ECO:0000256" key="4">
    <source>
        <dbReference type="ARBA" id="ARBA00022692"/>
    </source>
</evidence>
<evidence type="ECO:0000256" key="1">
    <source>
        <dbReference type="ARBA" id="ARBA00004651"/>
    </source>
</evidence>
<dbReference type="PROSITE" id="PS50990">
    <property type="entry name" value="PEPTIDASE_C39"/>
    <property type="match status" value="1"/>
</dbReference>
<dbReference type="Gene3D" id="3.40.50.300">
    <property type="entry name" value="P-loop containing nucleotide triphosphate hydrolases"/>
    <property type="match status" value="1"/>
</dbReference>
<dbReference type="Proteomes" id="UP000254664">
    <property type="component" value="Unassembled WGS sequence"/>
</dbReference>
<feature type="domain" description="ABC transporter" evidence="13">
    <location>
        <begin position="465"/>
        <end position="697"/>
    </location>
</feature>
<dbReference type="InterPro" id="IPR027417">
    <property type="entry name" value="P-loop_NTPase"/>
</dbReference>
<dbReference type="InterPro" id="IPR036640">
    <property type="entry name" value="ABC1_TM_sf"/>
</dbReference>
<keyword evidence="8" id="KW-0653">Protein transport</keyword>
<feature type="transmembrane region" description="Helical" evidence="12">
    <location>
        <begin position="266"/>
        <end position="285"/>
    </location>
</feature>
<comment type="subcellular location">
    <subcellularLocation>
        <location evidence="1">Cell membrane</location>
        <topology evidence="1">Multi-pass membrane protein</topology>
    </subcellularLocation>
</comment>
<evidence type="ECO:0000256" key="9">
    <source>
        <dbReference type="ARBA" id="ARBA00022989"/>
    </source>
</evidence>
<feature type="domain" description="Peptidase C39" evidence="15">
    <location>
        <begin position="2"/>
        <end position="122"/>
    </location>
</feature>
<keyword evidence="10 12" id="KW-0472">Membrane</keyword>
<dbReference type="SMART" id="SM00382">
    <property type="entry name" value="AAA"/>
    <property type="match status" value="1"/>
</dbReference>
<dbReference type="CDD" id="cd02425">
    <property type="entry name" value="Peptidase_C39F"/>
    <property type="match status" value="1"/>
</dbReference>
<evidence type="ECO:0000256" key="6">
    <source>
        <dbReference type="ARBA" id="ARBA00022807"/>
    </source>
</evidence>
<evidence type="ECO:0000256" key="10">
    <source>
        <dbReference type="ARBA" id="ARBA00023136"/>
    </source>
</evidence>
<dbReference type="EMBL" id="UFWZ01000001">
    <property type="protein sequence ID" value="SUY48504.1"/>
    <property type="molecule type" value="Genomic_DNA"/>
</dbReference>
<feature type="transmembrane region" description="Helical" evidence="12">
    <location>
        <begin position="152"/>
        <end position="174"/>
    </location>
</feature>
<dbReference type="InterPro" id="IPR005074">
    <property type="entry name" value="Peptidase_C39"/>
</dbReference>
<evidence type="ECO:0000256" key="12">
    <source>
        <dbReference type="SAM" id="Phobius"/>
    </source>
</evidence>
<feature type="transmembrane region" description="Helical" evidence="12">
    <location>
        <begin position="186"/>
        <end position="210"/>
    </location>
</feature>
<sequence length="702" mass="78508">MQLAQTECGLCCVRTILEAYDYQVSLTELRQVREPGRDGLGLQQIKDLLSHFKTDAKTYRIKDIKAFTIINFPVIAYWKESHYICVESYNEREVVIMDPSVGRMTISQAEFIKNFSGYIVDARPRKDFEKLRISRLSRWKKRFIWPSQMRGLYLKVALASIALVGITLAVPVLTQHFIDYGFDNSISFIATLGALIIATIVMIGVTFLRIQVSIKMIYRFSWHLLSGAFTRVLTLPAKYFTVRAPGEIVYRLNSLTRIQDVLGTRLIQAFLDLVSGVAILCYVFWTSPLLGFVVLLFTLTTLAFLIIAQPFVSSATDIELHEGSKSQSIQLDAIVSINSVKLGGYVQSYINDWEICFKKVLNAVSRRMRIQQGIIGSTLSGIQVFSPLFILVISLYMAEKGIITLGQSIAIQSVVSLLFSFANSVFSVLVDSLVAVRYIELAEDIFEYPIERSNGTSLEMPSGAVTIENVTFKYTPDSVPAVNNVTLDIADGETIALVGLSGSGKTTLGKLISSLFEPTSGHIYFGGIEYNDYNLDLLRESISYIPQEAYLHNRTIMENLRLGCKRTDSEIRAFCDSLSFLNFINSFPMGYNTMISEMGANLSGGQRQRIVVARVLLQAPKLLIMDEATSSLDNISQSQVYEELARLKCTKIVIAHRFATVLNANRIVVLQNGCIAQLGVHEELVATEGLYAKLFNTELKRS</sequence>
<evidence type="ECO:0000259" key="15">
    <source>
        <dbReference type="PROSITE" id="PS50990"/>
    </source>
</evidence>
<dbReference type="PROSITE" id="PS50929">
    <property type="entry name" value="ABC_TM1F"/>
    <property type="match status" value="1"/>
</dbReference>
<feature type="transmembrane region" description="Helical" evidence="12">
    <location>
        <begin position="291"/>
        <end position="312"/>
    </location>
</feature>
<dbReference type="Pfam" id="PF03412">
    <property type="entry name" value="Peptidase_C39"/>
    <property type="match status" value="1"/>
</dbReference>
<keyword evidence="3" id="KW-1003">Cell membrane</keyword>
<dbReference type="PROSITE" id="PS50893">
    <property type="entry name" value="ABC_TRANSPORTER_2"/>
    <property type="match status" value="1"/>
</dbReference>
<keyword evidence="11" id="KW-0080">Bacteriocin transport</keyword>
<dbReference type="InterPro" id="IPR017871">
    <property type="entry name" value="ABC_transporter-like_CS"/>
</dbReference>
<keyword evidence="16" id="KW-0378">Hydrolase</keyword>
<evidence type="ECO:0000256" key="2">
    <source>
        <dbReference type="ARBA" id="ARBA00022448"/>
    </source>
</evidence>
<keyword evidence="6" id="KW-0645">Protease</keyword>
<dbReference type="PANTHER" id="PTHR24221:SF654">
    <property type="entry name" value="ATP-BINDING CASSETTE SUB-FAMILY B MEMBER 6"/>
    <property type="match status" value="1"/>
</dbReference>
<dbReference type="AlphaFoldDB" id="A0A381JB66"/>
<protein>
    <submittedName>
        <fullName evidence="16">Peptidase C39 bacteriocin processing</fullName>
        <ecNumber evidence="16">3.4.22.-</ecNumber>
    </submittedName>
</protein>
<dbReference type="GO" id="GO:0005886">
    <property type="term" value="C:plasma membrane"/>
    <property type="evidence" value="ECO:0007669"/>
    <property type="project" value="UniProtKB-SubCell"/>
</dbReference>
<dbReference type="SUPFAM" id="SSF52540">
    <property type="entry name" value="P-loop containing nucleoside triphosphate hydrolases"/>
    <property type="match status" value="1"/>
</dbReference>
<evidence type="ECO:0000313" key="17">
    <source>
        <dbReference type="Proteomes" id="UP000254664"/>
    </source>
</evidence>
<feature type="transmembrane region" description="Helical" evidence="12">
    <location>
        <begin position="374"/>
        <end position="397"/>
    </location>
</feature>
<reference evidence="16 17" key="1">
    <citation type="submission" date="2018-06" db="EMBL/GenBank/DDBJ databases">
        <authorList>
            <consortium name="Pathogen Informatics"/>
            <person name="Doyle S."/>
        </authorList>
    </citation>
    <scope>NUCLEOTIDE SEQUENCE [LARGE SCALE GENOMIC DNA]</scope>
    <source>
        <strain evidence="16 17">NCTC9836</strain>
    </source>
</reference>
<name>A0A381JB66_9CLOT</name>
<keyword evidence="5" id="KW-0547">Nucleotide-binding</keyword>
<dbReference type="GO" id="GO:0016887">
    <property type="term" value="F:ATP hydrolysis activity"/>
    <property type="evidence" value="ECO:0007669"/>
    <property type="project" value="InterPro"/>
</dbReference>
<dbReference type="InterPro" id="IPR003593">
    <property type="entry name" value="AAA+_ATPase"/>
</dbReference>
<dbReference type="EC" id="3.4.22.-" evidence="16"/>
<dbReference type="PROSITE" id="PS00211">
    <property type="entry name" value="ABC_TRANSPORTER_1"/>
    <property type="match status" value="1"/>
</dbReference>
<keyword evidence="6" id="KW-0788">Thiol protease</keyword>
<evidence type="ECO:0000313" key="16">
    <source>
        <dbReference type="EMBL" id="SUY48504.1"/>
    </source>
</evidence>
<organism evidence="16 17">
    <name type="scientific">Clostridium putrefaciens</name>
    <dbReference type="NCBI Taxonomy" id="99675"/>
    <lineage>
        <taxon>Bacteria</taxon>
        <taxon>Bacillati</taxon>
        <taxon>Bacillota</taxon>
        <taxon>Clostridia</taxon>
        <taxon>Eubacteriales</taxon>
        <taxon>Clostridiaceae</taxon>
        <taxon>Clostridium</taxon>
    </lineage>
</organism>
<keyword evidence="17" id="KW-1185">Reference proteome</keyword>
<dbReference type="InterPro" id="IPR033839">
    <property type="entry name" value="Lacticin_481_peptidase"/>
</dbReference>
<dbReference type="Gene3D" id="3.90.70.10">
    <property type="entry name" value="Cysteine proteinases"/>
    <property type="match status" value="1"/>
</dbReference>
<dbReference type="GO" id="GO:0006508">
    <property type="term" value="P:proteolysis"/>
    <property type="evidence" value="ECO:0007669"/>
    <property type="project" value="InterPro"/>
</dbReference>
<dbReference type="PANTHER" id="PTHR24221">
    <property type="entry name" value="ATP-BINDING CASSETTE SUB-FAMILY B"/>
    <property type="match status" value="1"/>
</dbReference>
<dbReference type="InterPro" id="IPR039421">
    <property type="entry name" value="Type_1_exporter"/>
</dbReference>
<gene>
    <name evidence="16" type="primary">lagD_3</name>
    <name evidence="16" type="ORF">NCTC9836_02918</name>
</gene>
<evidence type="ECO:0000256" key="7">
    <source>
        <dbReference type="ARBA" id="ARBA00022840"/>
    </source>
</evidence>
<keyword evidence="4 12" id="KW-0812">Transmembrane</keyword>
<dbReference type="GO" id="GO:0008234">
    <property type="term" value="F:cysteine-type peptidase activity"/>
    <property type="evidence" value="ECO:0007669"/>
    <property type="project" value="UniProtKB-KW"/>
</dbReference>
<dbReference type="Gene3D" id="1.20.1560.10">
    <property type="entry name" value="ABC transporter type 1, transmembrane domain"/>
    <property type="match status" value="1"/>
</dbReference>
<dbReference type="GO" id="GO:0005524">
    <property type="term" value="F:ATP binding"/>
    <property type="evidence" value="ECO:0007669"/>
    <property type="project" value="UniProtKB-KW"/>
</dbReference>
<keyword evidence="2" id="KW-0813">Transport</keyword>
<evidence type="ECO:0000259" key="13">
    <source>
        <dbReference type="PROSITE" id="PS50893"/>
    </source>
</evidence>
<dbReference type="InterPro" id="IPR003439">
    <property type="entry name" value="ABC_transporter-like_ATP-bd"/>
</dbReference>
<dbReference type="Pfam" id="PF00664">
    <property type="entry name" value="ABC_membrane"/>
    <property type="match status" value="1"/>
</dbReference>
<dbReference type="InterPro" id="IPR011527">
    <property type="entry name" value="ABC1_TM_dom"/>
</dbReference>
<keyword evidence="9 12" id="KW-1133">Transmembrane helix</keyword>
<evidence type="ECO:0000256" key="8">
    <source>
        <dbReference type="ARBA" id="ARBA00022927"/>
    </source>
</evidence>
<dbReference type="FunFam" id="3.40.50.300:FF:000299">
    <property type="entry name" value="ABC transporter ATP-binding protein/permease"/>
    <property type="match status" value="1"/>
</dbReference>
<dbReference type="GO" id="GO:0043213">
    <property type="term" value="P:bacteriocin transport"/>
    <property type="evidence" value="ECO:0007669"/>
    <property type="project" value="UniProtKB-KW"/>
</dbReference>
<accession>A0A381JB66</accession>
<evidence type="ECO:0000256" key="11">
    <source>
        <dbReference type="ARBA" id="ARBA00043264"/>
    </source>
</evidence>
<evidence type="ECO:0000256" key="3">
    <source>
        <dbReference type="ARBA" id="ARBA00022475"/>
    </source>
</evidence>
<evidence type="ECO:0000256" key="5">
    <source>
        <dbReference type="ARBA" id="ARBA00022741"/>
    </source>
</evidence>
<dbReference type="GO" id="GO:0015031">
    <property type="term" value="P:protein transport"/>
    <property type="evidence" value="ECO:0007669"/>
    <property type="project" value="UniProtKB-KW"/>
</dbReference>
<feature type="domain" description="ABC transmembrane type-1" evidence="14">
    <location>
        <begin position="156"/>
        <end position="431"/>
    </location>
</feature>